<dbReference type="InterPro" id="IPR046676">
    <property type="entry name" value="DUF6546"/>
</dbReference>
<feature type="domain" description="DUF6546" evidence="1">
    <location>
        <begin position="303"/>
        <end position="506"/>
    </location>
</feature>
<evidence type="ECO:0000313" key="3">
    <source>
        <dbReference type="Proteomes" id="UP000699042"/>
    </source>
</evidence>
<gene>
    <name evidence="2" type="ORF">JMJ77_005523</name>
</gene>
<name>A0A9P7RKD6_9PEZI</name>
<dbReference type="Pfam" id="PF20183">
    <property type="entry name" value="DUF6546"/>
    <property type="match status" value="1"/>
</dbReference>
<evidence type="ECO:0000259" key="1">
    <source>
        <dbReference type="Pfam" id="PF20183"/>
    </source>
</evidence>
<keyword evidence="3" id="KW-1185">Reference proteome</keyword>
<evidence type="ECO:0000313" key="2">
    <source>
        <dbReference type="EMBL" id="KAG7058145.1"/>
    </source>
</evidence>
<accession>A0A9P7RKD6</accession>
<organism evidence="2 3">
    <name type="scientific">Colletotrichum scovillei</name>
    <dbReference type="NCBI Taxonomy" id="1209932"/>
    <lineage>
        <taxon>Eukaryota</taxon>
        <taxon>Fungi</taxon>
        <taxon>Dikarya</taxon>
        <taxon>Ascomycota</taxon>
        <taxon>Pezizomycotina</taxon>
        <taxon>Sordariomycetes</taxon>
        <taxon>Hypocreomycetidae</taxon>
        <taxon>Glomerellales</taxon>
        <taxon>Glomerellaceae</taxon>
        <taxon>Colletotrichum</taxon>
        <taxon>Colletotrichum acutatum species complex</taxon>
    </lineage>
</organism>
<protein>
    <recommendedName>
        <fullName evidence="1">DUF6546 domain-containing protein</fullName>
    </recommendedName>
</protein>
<sequence length="506" mass="58707">MSSSPVDKKQWDSRWDNLPREIRLLILQEVMQDDCPLAPLVTVSREWQTDIERHNFARIRLTPSRLANFRAIIQRTRFLVGYIWFCLELDEYDCTTCTLSPGRTNSDEFEEAFAISGTDKCPITASFQNLFSILSEWEPHGDLTLDISIYSLSDSKHWFPYLTFFPDTPSDVPDNHTIKKAMANQDYHDPEHGWLHGSRHLASPPWGLRKLFHLIMEQGPFDSDDEELEWWDKLPLAPAVTSLLLRQQSRRRWKPESLAHMFSRLPRLQEVHYEPWREWNNPTQKSTDKDYQILLDPIRRSNHSLKRLVIFENFNQQYPANMRRRELLEGEYVGTHALRKPIRDIGQMIALTSLSLEHLAASYIADASHFFEARLDFAWPTLKSLALTAKILAPHEDSTGIEALLLAAAAAAKNMPQLETMEILNGRKGLAGLLRYQAFRPKREAVLLWRGTWNLAMDSSVIHAWEAVTHQYDILRLRVAEEKLDEVDIKSHGDAIQHLRLSSRVI</sequence>
<dbReference type="AlphaFoldDB" id="A0A9P7RKD6"/>
<reference evidence="2" key="1">
    <citation type="submission" date="2021-05" db="EMBL/GenBank/DDBJ databases">
        <title>Comparative genomics of three Colletotrichum scovillei strains and genetic complementation revealed genes involved fungal growth and virulence on chili pepper.</title>
        <authorList>
            <person name="Hsieh D.-K."/>
            <person name="Chuang S.-C."/>
            <person name="Chen C.-Y."/>
            <person name="Chao Y.-T."/>
            <person name="Lu M.-Y.J."/>
            <person name="Lee M.-H."/>
            <person name="Shih M.-C."/>
        </authorList>
    </citation>
    <scope>NUCLEOTIDE SEQUENCE</scope>
    <source>
        <strain evidence="2">Coll-153</strain>
    </source>
</reference>
<proteinExistence type="predicted"/>
<dbReference type="EMBL" id="JAESDN010000001">
    <property type="protein sequence ID" value="KAG7058145.1"/>
    <property type="molecule type" value="Genomic_DNA"/>
</dbReference>
<dbReference type="Proteomes" id="UP000699042">
    <property type="component" value="Unassembled WGS sequence"/>
</dbReference>
<comment type="caution">
    <text evidence="2">The sequence shown here is derived from an EMBL/GenBank/DDBJ whole genome shotgun (WGS) entry which is preliminary data.</text>
</comment>
<feature type="non-terminal residue" evidence="2">
    <location>
        <position position="1"/>
    </location>
</feature>